<dbReference type="RefSeq" id="WP_048619447.1">
    <property type="nucleotide sequence ID" value="NZ_CABMLM010000008.1"/>
</dbReference>
<proteinExistence type="predicted"/>
<reference evidence="1 2" key="1">
    <citation type="journal article" date="2015" name="Genome Announc.">
        <title>De Novo Genome Sequence of Yersinia aleksiciae Y159T.</title>
        <authorList>
            <person name="Sprague L.D."/>
            <person name="Neubauer H."/>
        </authorList>
    </citation>
    <scope>NUCLEOTIDE SEQUENCE [LARGE SCALE GENOMIC DNA]</scope>
    <source>
        <strain evidence="1 2">159</strain>
    </source>
</reference>
<evidence type="ECO:0000313" key="1">
    <source>
        <dbReference type="EMBL" id="AKP34541.1"/>
    </source>
</evidence>
<accession>A0ABM5UFN6</accession>
<name>A0ABM5UFN6_YERAE</name>
<organism evidence="1 2">
    <name type="scientific">Yersinia aleksiciae</name>
    <dbReference type="NCBI Taxonomy" id="263819"/>
    <lineage>
        <taxon>Bacteria</taxon>
        <taxon>Pseudomonadati</taxon>
        <taxon>Pseudomonadota</taxon>
        <taxon>Gammaproteobacteria</taxon>
        <taxon>Enterobacterales</taxon>
        <taxon>Yersiniaceae</taxon>
        <taxon>Yersinia</taxon>
    </lineage>
</organism>
<protein>
    <submittedName>
        <fullName evidence="1">Uncharacterized protein</fullName>
    </submittedName>
</protein>
<dbReference type="Proteomes" id="UP000069914">
    <property type="component" value="Chromosome"/>
</dbReference>
<dbReference type="EMBL" id="CP011975">
    <property type="protein sequence ID" value="AKP34541.1"/>
    <property type="molecule type" value="Genomic_DNA"/>
</dbReference>
<sequence>MPVNIKGMSYHLTNYLSTSTSITRQGECDKSSNINDDALIKIQDEEFGKRLSAIKREVKDVFNKLEEANKVKSKSKFHTFRIIIEQSNGEINLIDNMNFYLENNVNSTKYKSFVDILKLLMSDSESIIGGFYSLQEKKINEGICYELVPYEKQNIAIPPTDPSFSSIRSVHPPRNTHEYKNQEVIKYNEDINLLRDDIYSLYYNECKLIFEYYLNDKLLSMLNNSPCMGIEELRMKMHGAKSEYNKIKECDSYDKLKEHKSLSERRNNKLGSYVLMNEQVLITSILKVELELNIKVENSTVDMESVPRGMETIVQLIEFNDKKKNILVRILSALASHIFPLTHSKREKEKEAYIVELKELAYMIMGLNDGNRDILTKRELFNKAVYCSLLKNIPAKYSFDPLGILSPDRTAWLKLLNLNGGGPAK</sequence>
<evidence type="ECO:0000313" key="2">
    <source>
        <dbReference type="Proteomes" id="UP000069914"/>
    </source>
</evidence>
<gene>
    <name evidence="1" type="ORF">ACZ76_13880</name>
</gene>
<dbReference type="GeneID" id="61902677"/>
<keyword evidence="2" id="KW-1185">Reference proteome</keyword>